<evidence type="ECO:0000259" key="1">
    <source>
        <dbReference type="PROSITE" id="PS50995"/>
    </source>
</evidence>
<dbReference type="InterPro" id="IPR036390">
    <property type="entry name" value="WH_DNA-bd_sf"/>
</dbReference>
<dbReference type="InterPro" id="IPR039422">
    <property type="entry name" value="MarR/SlyA-like"/>
</dbReference>
<dbReference type="GO" id="GO:0003700">
    <property type="term" value="F:DNA-binding transcription factor activity"/>
    <property type="evidence" value="ECO:0007669"/>
    <property type="project" value="InterPro"/>
</dbReference>
<evidence type="ECO:0000313" key="3">
    <source>
        <dbReference type="Proteomes" id="UP000218181"/>
    </source>
</evidence>
<dbReference type="AlphaFoldDB" id="A0A2A5RPS5"/>
<dbReference type="SUPFAM" id="SSF46785">
    <property type="entry name" value="Winged helix' DNA-binding domain"/>
    <property type="match status" value="1"/>
</dbReference>
<dbReference type="STRING" id="1291764.GCA_001311235_00276"/>
<dbReference type="EMBL" id="JXJU01000001">
    <property type="protein sequence ID" value="PCS01450.1"/>
    <property type="molecule type" value="Genomic_DNA"/>
</dbReference>
<accession>A0A2A5RPS5</accession>
<comment type="caution">
    <text evidence="2">The sequence shown here is derived from an EMBL/GenBank/DDBJ whole genome shotgun (WGS) entry which is preliminary data.</text>
</comment>
<dbReference type="SMART" id="SM00347">
    <property type="entry name" value="HTH_MARR"/>
    <property type="match status" value="1"/>
</dbReference>
<dbReference type="Pfam" id="PF01047">
    <property type="entry name" value="MarR"/>
    <property type="match status" value="1"/>
</dbReference>
<feature type="domain" description="HTH marR-type" evidence="1">
    <location>
        <begin position="25"/>
        <end position="159"/>
    </location>
</feature>
<dbReference type="InterPro" id="IPR000835">
    <property type="entry name" value="HTH_MarR-typ"/>
</dbReference>
<dbReference type="PANTHER" id="PTHR33164">
    <property type="entry name" value="TRANSCRIPTIONAL REGULATOR, MARR FAMILY"/>
    <property type="match status" value="1"/>
</dbReference>
<dbReference type="Gene3D" id="1.10.10.10">
    <property type="entry name" value="Winged helix-like DNA-binding domain superfamily/Winged helix DNA-binding domain"/>
    <property type="match status" value="1"/>
</dbReference>
<evidence type="ECO:0000313" key="2">
    <source>
        <dbReference type="EMBL" id="PCS01450.1"/>
    </source>
</evidence>
<keyword evidence="3" id="KW-1185">Reference proteome</keyword>
<protein>
    <submittedName>
        <fullName evidence="2">MarR family transcriptional regulator</fullName>
    </submittedName>
</protein>
<gene>
    <name evidence="2" type="ORF">RT41_GL000214</name>
</gene>
<dbReference type="Proteomes" id="UP000218181">
    <property type="component" value="Unassembled WGS sequence"/>
</dbReference>
<dbReference type="GO" id="GO:0006950">
    <property type="term" value="P:response to stress"/>
    <property type="evidence" value="ECO:0007669"/>
    <property type="project" value="TreeGrafter"/>
</dbReference>
<dbReference type="PANTHER" id="PTHR33164:SF89">
    <property type="entry name" value="MARR FAMILY REGULATORY PROTEIN"/>
    <property type="match status" value="1"/>
</dbReference>
<reference evidence="2 3" key="1">
    <citation type="submission" date="2014-12" db="EMBL/GenBank/DDBJ databases">
        <title>Draft genome sequences of 10 type strains of Lactococcus.</title>
        <authorList>
            <person name="Sun Z."/>
            <person name="Zhong Z."/>
            <person name="Liu W."/>
            <person name="Zhang W."/>
            <person name="Zhang H."/>
        </authorList>
    </citation>
    <scope>NUCLEOTIDE SEQUENCE [LARGE SCALE GENOMIC DNA]</scope>
    <source>
        <strain evidence="2 3">JCM 16395</strain>
    </source>
</reference>
<proteinExistence type="predicted"/>
<name>A0A2A5RPS5_9LACT</name>
<sequence length="159" mass="18450">MQCKILLEQIGDKMKTDFDKVNEWLIQLFHDFMILEEQFLKDRETPDVTVKELQILTLIHALGSCRATDIAKDQKLALSTITITLNRLEKKGYIRRTPSKVDRRVIFVGLEDKGNELCDQHREFFSDITDSLFDSIYGTTENKLEGELGNLHDSLENMK</sequence>
<dbReference type="PROSITE" id="PS50995">
    <property type="entry name" value="HTH_MARR_2"/>
    <property type="match status" value="1"/>
</dbReference>
<dbReference type="InterPro" id="IPR036388">
    <property type="entry name" value="WH-like_DNA-bd_sf"/>
</dbReference>
<organism evidence="2 3">
    <name type="scientific">Lactococcus fujiensis JCM 16395</name>
    <dbReference type="NCBI Taxonomy" id="1291764"/>
    <lineage>
        <taxon>Bacteria</taxon>
        <taxon>Bacillati</taxon>
        <taxon>Bacillota</taxon>
        <taxon>Bacilli</taxon>
        <taxon>Lactobacillales</taxon>
        <taxon>Streptococcaceae</taxon>
        <taxon>Lactococcus</taxon>
    </lineage>
</organism>